<reference evidence="10" key="1">
    <citation type="submission" date="2020-11" db="EMBL/GenBank/DDBJ databases">
        <authorList>
            <person name="Tran Van P."/>
        </authorList>
    </citation>
    <scope>NUCLEOTIDE SEQUENCE</scope>
</reference>
<dbReference type="GO" id="GO:0005834">
    <property type="term" value="C:heterotrimeric G-protein complex"/>
    <property type="evidence" value="ECO:0007669"/>
    <property type="project" value="InterPro"/>
</dbReference>
<evidence type="ECO:0000256" key="1">
    <source>
        <dbReference type="ARBA" id="ARBA00004342"/>
    </source>
</evidence>
<feature type="non-terminal residue" evidence="10">
    <location>
        <position position="1"/>
    </location>
</feature>
<dbReference type="InterPro" id="IPR036284">
    <property type="entry name" value="GGL_sf"/>
</dbReference>
<dbReference type="Pfam" id="PF00631">
    <property type="entry name" value="G-gamma"/>
    <property type="match status" value="1"/>
</dbReference>
<dbReference type="PANTHER" id="PTHR13809">
    <property type="entry name" value="GUANINE NUCLEOTIDE-BINDING PROTEIN GAMMA SUBUNIT"/>
    <property type="match status" value="1"/>
</dbReference>
<keyword evidence="4" id="KW-0488">Methylation</keyword>
<dbReference type="PRINTS" id="PR00321">
    <property type="entry name" value="GPROTEING"/>
</dbReference>
<dbReference type="SMART" id="SM01224">
    <property type="entry name" value="G_gamma"/>
    <property type="match status" value="1"/>
</dbReference>
<dbReference type="SMART" id="SM00224">
    <property type="entry name" value="GGL"/>
    <property type="match status" value="1"/>
</dbReference>
<evidence type="ECO:0000256" key="4">
    <source>
        <dbReference type="ARBA" id="ARBA00022481"/>
    </source>
</evidence>
<comment type="subcellular location">
    <subcellularLocation>
        <location evidence="1 9">Cell membrane</location>
        <topology evidence="1 9">Lipid-anchor</topology>
        <orientation evidence="1 9">Cytoplasmic side</orientation>
    </subcellularLocation>
</comment>
<dbReference type="InterPro" id="IPR015898">
    <property type="entry name" value="G-protein_gamma-like_dom"/>
</dbReference>
<sequence length="130" mass="14878">FMFQSVLADLLNRIPLRVQRRKGHTRETSKTERGVESKVLFPVTQRGRQIPLTNATKIRDPQPSMMAQIQTLKKQVVQLRQEANVPRISVSQACEDLMRFCNENQKTDVLVTGISPSENPFKENKSCQVL</sequence>
<accession>A0A7R8WBY5</accession>
<name>A0A7R8WBY5_9CRUS</name>
<protein>
    <recommendedName>
        <fullName evidence="9">Guanine nucleotide-binding protein subunit gamma</fullName>
    </recommendedName>
</protein>
<organism evidence="10">
    <name type="scientific">Cyprideis torosa</name>
    <dbReference type="NCBI Taxonomy" id="163714"/>
    <lineage>
        <taxon>Eukaryota</taxon>
        <taxon>Metazoa</taxon>
        <taxon>Ecdysozoa</taxon>
        <taxon>Arthropoda</taxon>
        <taxon>Crustacea</taxon>
        <taxon>Oligostraca</taxon>
        <taxon>Ostracoda</taxon>
        <taxon>Podocopa</taxon>
        <taxon>Podocopida</taxon>
        <taxon>Cytherocopina</taxon>
        <taxon>Cytheroidea</taxon>
        <taxon>Cytherideidae</taxon>
        <taxon>Cyprideis</taxon>
    </lineage>
</organism>
<dbReference type="Gene3D" id="4.10.260.10">
    <property type="entry name" value="Transducin (heterotrimeric G protein), gamma chain"/>
    <property type="match status" value="1"/>
</dbReference>
<dbReference type="EMBL" id="OB661193">
    <property type="protein sequence ID" value="CAD7227599.1"/>
    <property type="molecule type" value="Genomic_DNA"/>
</dbReference>
<keyword evidence="7 9" id="KW-0449">Lipoprotein</keyword>
<evidence type="ECO:0000256" key="7">
    <source>
        <dbReference type="ARBA" id="ARBA00023288"/>
    </source>
</evidence>
<comment type="function">
    <text evidence="9">Guanine nucleotide-binding proteins (G proteins) are involved as a modulator or transducer in various transmembrane signaling systems. The beta and gamma chains are required for the GTPase activity, for replacement of GDP by GTP, and for G protein-effector interaction.</text>
</comment>
<comment type="subunit">
    <text evidence="9">G proteins are composed of 3 units; alpha, beta and gamma.</text>
</comment>
<dbReference type="InterPro" id="IPR001770">
    <property type="entry name" value="G-protein_gamma"/>
</dbReference>
<dbReference type="CDD" id="cd00068">
    <property type="entry name" value="GGL"/>
    <property type="match status" value="1"/>
</dbReference>
<evidence type="ECO:0000313" key="10">
    <source>
        <dbReference type="EMBL" id="CAD7227599.1"/>
    </source>
</evidence>
<comment type="similarity">
    <text evidence="2 9">Belongs to the G protein gamma family.</text>
</comment>
<evidence type="ECO:0000256" key="9">
    <source>
        <dbReference type="RuleBase" id="RU004973"/>
    </source>
</evidence>
<dbReference type="AlphaFoldDB" id="A0A7R8WBY5"/>
<dbReference type="GO" id="GO:0031681">
    <property type="term" value="F:G-protein beta-subunit binding"/>
    <property type="evidence" value="ECO:0007669"/>
    <property type="project" value="InterPro"/>
</dbReference>
<evidence type="ECO:0000256" key="2">
    <source>
        <dbReference type="ARBA" id="ARBA00007431"/>
    </source>
</evidence>
<dbReference type="PROSITE" id="PS50058">
    <property type="entry name" value="G_PROTEIN_GAMMA"/>
    <property type="match status" value="1"/>
</dbReference>
<dbReference type="OrthoDB" id="6264244at2759"/>
<evidence type="ECO:0000256" key="6">
    <source>
        <dbReference type="ARBA" id="ARBA00023224"/>
    </source>
</evidence>
<proteinExistence type="inferred from homology"/>
<keyword evidence="8" id="KW-0636">Prenylation</keyword>
<evidence type="ECO:0000256" key="3">
    <source>
        <dbReference type="ARBA" id="ARBA00022475"/>
    </source>
</evidence>
<gene>
    <name evidence="10" type="ORF">CTOB1V02_LOCUS5500</name>
</gene>
<dbReference type="SUPFAM" id="SSF48670">
    <property type="entry name" value="Transducin (heterotrimeric G protein), gamma chain"/>
    <property type="match status" value="1"/>
</dbReference>
<evidence type="ECO:0000256" key="5">
    <source>
        <dbReference type="ARBA" id="ARBA00023136"/>
    </source>
</evidence>
<keyword evidence="5 9" id="KW-0472">Membrane</keyword>
<dbReference type="GO" id="GO:0007186">
    <property type="term" value="P:G protein-coupled receptor signaling pathway"/>
    <property type="evidence" value="ECO:0007669"/>
    <property type="project" value="InterPro"/>
</dbReference>
<evidence type="ECO:0000256" key="8">
    <source>
        <dbReference type="ARBA" id="ARBA00023289"/>
    </source>
</evidence>
<keyword evidence="6 9" id="KW-0807">Transducer</keyword>
<dbReference type="FunFam" id="4.10.260.10:FF:000001">
    <property type="entry name" value="Guanine nucleotide-binding protein subunit gamma"/>
    <property type="match status" value="1"/>
</dbReference>
<keyword evidence="3 9" id="KW-1003">Cell membrane</keyword>